<sequence>MTNAEIQNLIDDYFEVIHAQDMELFDRVFHPSCCLYSAQGGELVLRPYVVYREQVANRQSPKELGNTRRDQVLMIDQISDTLALVRVQLEMFGAVMQDYLNIVYLDGKWVVMAKMYERVGDAA</sequence>
<dbReference type="InterPro" id="IPR032710">
    <property type="entry name" value="NTF2-like_dom_sf"/>
</dbReference>
<dbReference type="InterPro" id="IPR039437">
    <property type="entry name" value="FrzH/put_lumazine-bd"/>
</dbReference>
<organism evidence="1">
    <name type="scientific">freshwater metagenome</name>
    <dbReference type="NCBI Taxonomy" id="449393"/>
    <lineage>
        <taxon>unclassified sequences</taxon>
        <taxon>metagenomes</taxon>
        <taxon>ecological metagenomes</taxon>
    </lineage>
</organism>
<dbReference type="SUPFAM" id="SSF54427">
    <property type="entry name" value="NTF2-like"/>
    <property type="match status" value="1"/>
</dbReference>
<accession>A0A6J7JXY1</accession>
<dbReference type="Pfam" id="PF12893">
    <property type="entry name" value="Lumazine_bd_2"/>
    <property type="match status" value="1"/>
</dbReference>
<gene>
    <name evidence="1" type="ORF">UFOPK3837_00218</name>
</gene>
<reference evidence="1" key="1">
    <citation type="submission" date="2020-05" db="EMBL/GenBank/DDBJ databases">
        <authorList>
            <person name="Chiriac C."/>
            <person name="Salcher M."/>
            <person name="Ghai R."/>
            <person name="Kavagutti S V."/>
        </authorList>
    </citation>
    <scope>NUCLEOTIDE SEQUENCE</scope>
</reference>
<dbReference type="EMBL" id="CAFBNO010000004">
    <property type="protein sequence ID" value="CAB4947549.1"/>
    <property type="molecule type" value="Genomic_DNA"/>
</dbReference>
<protein>
    <submittedName>
        <fullName evidence="1">Unannotated protein</fullName>
    </submittedName>
</protein>
<name>A0A6J7JXY1_9ZZZZ</name>
<dbReference type="Gene3D" id="3.10.450.50">
    <property type="match status" value="1"/>
</dbReference>
<proteinExistence type="predicted"/>
<dbReference type="AlphaFoldDB" id="A0A6J7JXY1"/>
<evidence type="ECO:0000313" key="1">
    <source>
        <dbReference type="EMBL" id="CAB4947549.1"/>
    </source>
</evidence>